<name>A0AAV4KBB3_9ACTN</name>
<accession>A0AAV4KBB3</accession>
<dbReference type="EMBL" id="BMSJ01000001">
    <property type="protein sequence ID" value="GGR09903.1"/>
    <property type="molecule type" value="Genomic_DNA"/>
</dbReference>
<organism evidence="2 3">
    <name type="scientific">Streptomyces cinereoruber</name>
    <dbReference type="NCBI Taxonomy" id="67260"/>
    <lineage>
        <taxon>Bacteria</taxon>
        <taxon>Bacillati</taxon>
        <taxon>Actinomycetota</taxon>
        <taxon>Actinomycetes</taxon>
        <taxon>Kitasatosporales</taxon>
        <taxon>Streptomycetaceae</taxon>
        <taxon>Streptomyces</taxon>
    </lineage>
</organism>
<feature type="region of interest" description="Disordered" evidence="1">
    <location>
        <begin position="1"/>
        <end position="22"/>
    </location>
</feature>
<proteinExistence type="predicted"/>
<evidence type="ECO:0000313" key="2">
    <source>
        <dbReference type="EMBL" id="GGR09903.1"/>
    </source>
</evidence>
<dbReference type="AlphaFoldDB" id="A0AAV4KBB3"/>
<protein>
    <submittedName>
        <fullName evidence="2">Uncharacterized protein</fullName>
    </submittedName>
</protein>
<comment type="caution">
    <text evidence="2">The sequence shown here is derived from an EMBL/GenBank/DDBJ whole genome shotgun (WGS) entry which is preliminary data.</text>
</comment>
<gene>
    <name evidence="2" type="ORF">GCM10010497_09950</name>
</gene>
<feature type="compositionally biased region" description="Basic residues" evidence="1">
    <location>
        <begin position="8"/>
        <end position="18"/>
    </location>
</feature>
<reference evidence="2 3" key="1">
    <citation type="journal article" date="2014" name="Int. J. Syst. Evol. Microbiol.">
        <title>Complete genome sequence of Corynebacterium casei LMG S-19264T (=DSM 44701T), isolated from a smear-ripened cheese.</title>
        <authorList>
            <consortium name="US DOE Joint Genome Institute (JGI-PGF)"/>
            <person name="Walter F."/>
            <person name="Albersmeier A."/>
            <person name="Kalinowski J."/>
            <person name="Ruckert C."/>
        </authorList>
    </citation>
    <scope>NUCLEOTIDE SEQUENCE [LARGE SCALE GENOMIC DNA]</scope>
    <source>
        <strain evidence="2 3">JCM 4205</strain>
    </source>
</reference>
<evidence type="ECO:0000313" key="3">
    <source>
        <dbReference type="Proteomes" id="UP000642014"/>
    </source>
</evidence>
<evidence type="ECO:0000256" key="1">
    <source>
        <dbReference type="SAM" id="MobiDB-lite"/>
    </source>
</evidence>
<dbReference type="Proteomes" id="UP000642014">
    <property type="component" value="Unassembled WGS sequence"/>
</dbReference>
<sequence length="133" mass="14980">MEFAVARTAHHPSLARRRSPADWLPGDPHHAVVLYDLRYDAGDLAEAAREARRPRPRPVRRAVAVHSLPRHRWDKTVAHRAAEQERRARQLLRKRVGTVLGLVNTPDGVLDLAAAESVDVPPARHRHSGVWMA</sequence>